<accession>A0A6M4GYN3</accession>
<evidence type="ECO:0000259" key="7">
    <source>
        <dbReference type="Pfam" id="PF25944"/>
    </source>
</evidence>
<dbReference type="GO" id="GO:0030313">
    <property type="term" value="C:cell envelope"/>
    <property type="evidence" value="ECO:0007669"/>
    <property type="project" value="UniProtKB-SubCell"/>
</dbReference>
<evidence type="ECO:0000256" key="2">
    <source>
        <dbReference type="ARBA" id="ARBA00009477"/>
    </source>
</evidence>
<protein>
    <submittedName>
        <fullName evidence="9">Efflux pump periplasmic linker BepD</fullName>
    </submittedName>
</protein>
<proteinExistence type="inferred from homology"/>
<evidence type="ECO:0000313" key="9">
    <source>
        <dbReference type="EMBL" id="QJR12132.1"/>
    </source>
</evidence>
<feature type="domain" description="Multidrug resistance protein MdtA-like barrel-sandwich hybrid" evidence="6">
    <location>
        <begin position="58"/>
        <end position="192"/>
    </location>
</feature>
<evidence type="ECO:0000256" key="1">
    <source>
        <dbReference type="ARBA" id="ARBA00004196"/>
    </source>
</evidence>
<feature type="region of interest" description="Disordered" evidence="3">
    <location>
        <begin position="361"/>
        <end position="393"/>
    </location>
</feature>
<dbReference type="InterPro" id="IPR058626">
    <property type="entry name" value="MdtA-like_b-barrel"/>
</dbReference>
<dbReference type="PANTHER" id="PTHR30158">
    <property type="entry name" value="ACRA/E-RELATED COMPONENT OF DRUG EFFLUX TRANSPORTER"/>
    <property type="match status" value="1"/>
</dbReference>
<dbReference type="Gene3D" id="2.40.30.170">
    <property type="match status" value="1"/>
</dbReference>
<dbReference type="Proteomes" id="UP000501534">
    <property type="component" value="Chromosome"/>
</dbReference>
<sequence>MRRFPPLWHALPLALVLAACGEKAAPPKPPVPEVGVVTLAPRTLPLVYEQVGQTAGYREVEVRARVAGILQKRLYTEGQQVKEGQVLFKIDPDTYKAAVDQAKGVVRQNDAALERATQDRDRIVPLFKENAVSRKDFDDANSSFESAKAAVESARANLKQAEINLAYTDVVAPIAGYASKENKSEGSLVSPTPEGGLLTTISQLDPLYLNFSIAEADMLEYNSAVRAGKITAPPNRRYEARAKLADGTIAESRGVIDFTDAKVDTKTGTMRARAEFANPKGAVLAGQFVRVLISVGDLKDVLAVPERAITQAQATRLVLVVNPDNKVEARPVKLGASVNGEVVLESGVKAGERVVVDGLMKARPGSEVKPVAPKPTPPPGAPPPLPSEAKKKI</sequence>
<evidence type="ECO:0000313" key="10">
    <source>
        <dbReference type="Proteomes" id="UP000501534"/>
    </source>
</evidence>
<dbReference type="GO" id="GO:0022857">
    <property type="term" value="F:transmembrane transporter activity"/>
    <property type="evidence" value="ECO:0007669"/>
    <property type="project" value="InterPro"/>
</dbReference>
<dbReference type="InterPro" id="IPR058625">
    <property type="entry name" value="MdtA-like_BSH"/>
</dbReference>
<dbReference type="NCBIfam" id="TIGR01730">
    <property type="entry name" value="RND_mfp"/>
    <property type="match status" value="1"/>
</dbReference>
<feature type="domain" description="Multidrug resistance protein MdtA-like beta-barrel" evidence="7">
    <location>
        <begin position="206"/>
        <end position="296"/>
    </location>
</feature>
<dbReference type="AlphaFoldDB" id="A0A6M4GYN3"/>
<feature type="chain" id="PRO_5027097482" evidence="4">
    <location>
        <begin position="25"/>
        <end position="393"/>
    </location>
</feature>
<dbReference type="RefSeq" id="WP_171094061.1">
    <property type="nucleotide sequence ID" value="NZ_CP053069.1"/>
</dbReference>
<keyword evidence="10" id="KW-1185">Reference proteome</keyword>
<evidence type="ECO:0000259" key="6">
    <source>
        <dbReference type="Pfam" id="PF25917"/>
    </source>
</evidence>
<dbReference type="Gene3D" id="2.40.50.100">
    <property type="match status" value="1"/>
</dbReference>
<dbReference type="InterPro" id="IPR006143">
    <property type="entry name" value="RND_pump_MFP"/>
</dbReference>
<gene>
    <name evidence="9" type="primary">bepD</name>
    <name evidence="9" type="ORF">DSM104443_03216</name>
</gene>
<dbReference type="Pfam" id="PF25944">
    <property type="entry name" value="Beta-barrel_RND"/>
    <property type="match status" value="1"/>
</dbReference>
<feature type="domain" description="Multidrug resistance protein MdtA-like alpha-helical hairpin" evidence="5">
    <location>
        <begin position="99"/>
        <end position="168"/>
    </location>
</feature>
<dbReference type="Gene3D" id="1.10.287.470">
    <property type="entry name" value="Helix hairpin bin"/>
    <property type="match status" value="1"/>
</dbReference>
<dbReference type="GO" id="GO:0046677">
    <property type="term" value="P:response to antibiotic"/>
    <property type="evidence" value="ECO:0007669"/>
    <property type="project" value="TreeGrafter"/>
</dbReference>
<dbReference type="InterPro" id="IPR058627">
    <property type="entry name" value="MdtA-like_C"/>
</dbReference>
<evidence type="ECO:0000259" key="8">
    <source>
        <dbReference type="Pfam" id="PF25967"/>
    </source>
</evidence>
<feature type="signal peptide" evidence="4">
    <location>
        <begin position="1"/>
        <end position="24"/>
    </location>
</feature>
<evidence type="ECO:0000256" key="4">
    <source>
        <dbReference type="SAM" id="SignalP"/>
    </source>
</evidence>
<evidence type="ECO:0000256" key="3">
    <source>
        <dbReference type="SAM" id="MobiDB-lite"/>
    </source>
</evidence>
<name>A0A6M4GYN3_9PROT</name>
<keyword evidence="4" id="KW-0732">Signal</keyword>
<comment type="subcellular location">
    <subcellularLocation>
        <location evidence="1">Cell envelope</location>
    </subcellularLocation>
</comment>
<feature type="domain" description="Multidrug resistance protein MdtA-like C-terminal permuted SH3" evidence="8">
    <location>
        <begin position="300"/>
        <end position="359"/>
    </location>
</feature>
<dbReference type="Gene3D" id="2.40.420.20">
    <property type="match status" value="1"/>
</dbReference>
<dbReference type="EMBL" id="CP053069">
    <property type="protein sequence ID" value="QJR12132.1"/>
    <property type="molecule type" value="Genomic_DNA"/>
</dbReference>
<dbReference type="GO" id="GO:0005886">
    <property type="term" value="C:plasma membrane"/>
    <property type="evidence" value="ECO:0007669"/>
    <property type="project" value="TreeGrafter"/>
</dbReference>
<dbReference type="Pfam" id="PF25876">
    <property type="entry name" value="HH_MFP_RND"/>
    <property type="match status" value="1"/>
</dbReference>
<dbReference type="FunFam" id="2.40.420.20:FF:000001">
    <property type="entry name" value="Efflux RND transporter periplasmic adaptor subunit"/>
    <property type="match status" value="1"/>
</dbReference>
<dbReference type="SUPFAM" id="SSF111369">
    <property type="entry name" value="HlyD-like secretion proteins"/>
    <property type="match status" value="1"/>
</dbReference>
<comment type="similarity">
    <text evidence="2">Belongs to the membrane fusion protein (MFP) (TC 8.A.1) family.</text>
</comment>
<feature type="compositionally biased region" description="Pro residues" evidence="3">
    <location>
        <begin position="372"/>
        <end position="386"/>
    </location>
</feature>
<reference evidence="9 10" key="1">
    <citation type="submission" date="2020-04" db="EMBL/GenBank/DDBJ databases">
        <title>Usitatibacter rugosus gen. nov., sp. nov. and Usitatibacter palustris sp. nov., novel members of Usitatibacteraceae fam. nov. within the order Nitrosomonadales isolated from soil.</title>
        <authorList>
            <person name="Huber K.J."/>
            <person name="Neumann-Schaal M."/>
            <person name="Geppert A."/>
            <person name="Luckner M."/>
            <person name="Wanner G."/>
            <person name="Overmann J."/>
        </authorList>
    </citation>
    <scope>NUCLEOTIDE SEQUENCE [LARGE SCALE GENOMIC DNA]</scope>
    <source>
        <strain evidence="9 10">0125_3</strain>
    </source>
</reference>
<dbReference type="PROSITE" id="PS51257">
    <property type="entry name" value="PROKAR_LIPOPROTEIN"/>
    <property type="match status" value="1"/>
</dbReference>
<dbReference type="Pfam" id="PF25917">
    <property type="entry name" value="BSH_RND"/>
    <property type="match status" value="1"/>
</dbReference>
<dbReference type="Pfam" id="PF25967">
    <property type="entry name" value="RND-MFP_C"/>
    <property type="match status" value="1"/>
</dbReference>
<organism evidence="9 10">
    <name type="scientific">Usitatibacter rugosus</name>
    <dbReference type="NCBI Taxonomy" id="2732067"/>
    <lineage>
        <taxon>Bacteria</taxon>
        <taxon>Pseudomonadati</taxon>
        <taxon>Pseudomonadota</taxon>
        <taxon>Betaproteobacteria</taxon>
        <taxon>Nitrosomonadales</taxon>
        <taxon>Usitatibacteraceae</taxon>
        <taxon>Usitatibacter</taxon>
    </lineage>
</organism>
<evidence type="ECO:0000259" key="5">
    <source>
        <dbReference type="Pfam" id="PF25876"/>
    </source>
</evidence>
<dbReference type="KEGG" id="uru:DSM104443_03216"/>
<dbReference type="InterPro" id="IPR058624">
    <property type="entry name" value="MdtA-like_HH"/>
</dbReference>